<comment type="caution">
    <text evidence="1">The sequence shown here is derived from an EMBL/GenBank/DDBJ whole genome shotgun (WGS) entry which is preliminary data.</text>
</comment>
<keyword evidence="2" id="KW-1185">Reference proteome</keyword>
<dbReference type="Proteomes" id="UP000285060">
    <property type="component" value="Unassembled WGS sequence"/>
</dbReference>
<evidence type="ECO:0000313" key="2">
    <source>
        <dbReference type="Proteomes" id="UP000285060"/>
    </source>
</evidence>
<reference evidence="1 2" key="1">
    <citation type="submission" date="2018-08" db="EMBL/GenBank/DDBJ databases">
        <title>Aphanomyces genome sequencing and annotation.</title>
        <authorList>
            <person name="Minardi D."/>
            <person name="Oidtmann B."/>
            <person name="Van Der Giezen M."/>
            <person name="Studholme D.J."/>
        </authorList>
    </citation>
    <scope>NUCLEOTIDE SEQUENCE [LARGE SCALE GENOMIC DNA]</scope>
    <source>
        <strain evidence="1 2">NJM0002</strain>
    </source>
</reference>
<name>A0A3R7A3P0_9STRA</name>
<accession>A0A3R7A3P0</accession>
<sequence length="97" mass="10903">MALCLRFPSVALKVVSPTTDDDIKAELIVFRGDFNIFKVRIHAKLRSKNVWTIVGDEKRTDDYAAEFDPMEGKAFDLLVNSLDNLSFVSHVLTSAEV</sequence>
<evidence type="ECO:0000313" key="1">
    <source>
        <dbReference type="EMBL" id="RHY24263.1"/>
    </source>
</evidence>
<organism evidence="1 2">
    <name type="scientific">Aphanomyces invadans</name>
    <dbReference type="NCBI Taxonomy" id="157072"/>
    <lineage>
        <taxon>Eukaryota</taxon>
        <taxon>Sar</taxon>
        <taxon>Stramenopiles</taxon>
        <taxon>Oomycota</taxon>
        <taxon>Saprolegniomycetes</taxon>
        <taxon>Saprolegniales</taxon>
        <taxon>Verrucalvaceae</taxon>
        <taxon>Aphanomyces</taxon>
    </lineage>
</organism>
<proteinExistence type="predicted"/>
<dbReference type="AlphaFoldDB" id="A0A3R7A3P0"/>
<dbReference type="VEuPathDB" id="FungiDB:H310_14756"/>
<gene>
    <name evidence="1" type="ORF">DYB32_008911</name>
</gene>
<protein>
    <submittedName>
        <fullName evidence="1">Uncharacterized protein</fullName>
    </submittedName>
</protein>
<dbReference type="EMBL" id="QUSY01001629">
    <property type="protein sequence ID" value="RHY24263.1"/>
    <property type="molecule type" value="Genomic_DNA"/>
</dbReference>